<gene>
    <name evidence="2" type="ORF">SAMN05216337_107231</name>
</gene>
<evidence type="ECO:0000313" key="3">
    <source>
        <dbReference type="Proteomes" id="UP000199245"/>
    </source>
</evidence>
<name>A0A1G7NSM2_9BRAD</name>
<proteinExistence type="predicted"/>
<feature type="region of interest" description="Disordered" evidence="1">
    <location>
        <begin position="242"/>
        <end position="294"/>
    </location>
</feature>
<dbReference type="Proteomes" id="UP000199245">
    <property type="component" value="Unassembled WGS sequence"/>
</dbReference>
<protein>
    <submittedName>
        <fullName evidence="2">Type III effector protein NopP</fullName>
    </submittedName>
</protein>
<dbReference type="RefSeq" id="WP_176937263.1">
    <property type="nucleotide sequence ID" value="NZ_FMZW01000072.1"/>
</dbReference>
<dbReference type="EMBL" id="FMZW01000072">
    <property type="protein sequence ID" value="SDF76986.1"/>
    <property type="molecule type" value="Genomic_DNA"/>
</dbReference>
<evidence type="ECO:0000256" key="1">
    <source>
        <dbReference type="SAM" id="MobiDB-lite"/>
    </source>
</evidence>
<feature type="compositionally biased region" description="Basic and acidic residues" evidence="1">
    <location>
        <begin position="268"/>
        <end position="280"/>
    </location>
</feature>
<accession>A0A1G7NSM2</accession>
<organism evidence="2 3">
    <name type="scientific">Bradyrhizobium brasilense</name>
    <dbReference type="NCBI Taxonomy" id="1419277"/>
    <lineage>
        <taxon>Bacteria</taxon>
        <taxon>Pseudomonadati</taxon>
        <taxon>Pseudomonadota</taxon>
        <taxon>Alphaproteobacteria</taxon>
        <taxon>Hyphomicrobiales</taxon>
        <taxon>Nitrobacteraceae</taxon>
        <taxon>Bradyrhizobium</taxon>
    </lineage>
</organism>
<dbReference type="AlphaFoldDB" id="A0A1G7NSM2"/>
<reference evidence="2 3" key="1">
    <citation type="submission" date="2016-10" db="EMBL/GenBank/DDBJ databases">
        <authorList>
            <person name="de Groot N.N."/>
        </authorList>
    </citation>
    <scope>NUCLEOTIDE SEQUENCE [LARGE SCALE GENOMIC DNA]</scope>
    <source>
        <strain evidence="2 3">R5</strain>
    </source>
</reference>
<sequence>MYNRLDGSPSFPWMGSSDFDGMTQIETGGTQTDQDRRFEDVFSSLQIAPQTAYARSTSAAARPYSLAAKPPVVEISSTSFQELLEDFYGDEVQHIAANPQQYSRSVALKAERAADVAYNHGRKVGSDDARHFSYQLGNKSVGLLRTEGGATVDDVFKEETARARWQEQFPGRSDITSTIDFRVTHPLVDNAGDILLEYQLRLDGDEPLVLSHPVNPEAKARAAALGFVEIGDSLMVLDPTQHPDKWGKNSQGEWQRENKPRFYLSKAAESEGRGTERSERAGNTSPDWEDDDFM</sequence>
<evidence type="ECO:0000313" key="2">
    <source>
        <dbReference type="EMBL" id="SDF76986.1"/>
    </source>
</evidence>